<dbReference type="Gene3D" id="1.20.1560.10">
    <property type="entry name" value="ABC transporter type 1, transmembrane domain"/>
    <property type="match status" value="1"/>
</dbReference>
<keyword evidence="3 8" id="KW-0812">Transmembrane</keyword>
<dbReference type="PROSITE" id="PS00211">
    <property type="entry name" value="ABC_TRANSPORTER_1"/>
    <property type="match status" value="1"/>
</dbReference>
<dbReference type="CDD" id="cd03253">
    <property type="entry name" value="ABCC_ATM1_transporter"/>
    <property type="match status" value="1"/>
</dbReference>
<feature type="domain" description="ABC transmembrane type-1" evidence="10">
    <location>
        <begin position="47"/>
        <end position="332"/>
    </location>
</feature>
<organism evidence="11 12">
    <name type="scientific">Iodidimonas gelatinilytica</name>
    <dbReference type="NCBI Taxonomy" id="1236966"/>
    <lineage>
        <taxon>Bacteria</taxon>
        <taxon>Pseudomonadati</taxon>
        <taxon>Pseudomonadota</taxon>
        <taxon>Alphaproteobacteria</taxon>
        <taxon>Iodidimonadales</taxon>
        <taxon>Iodidimonadaceae</taxon>
        <taxon>Iodidimonas</taxon>
    </lineage>
</organism>
<keyword evidence="6 8" id="KW-1133">Transmembrane helix</keyword>
<evidence type="ECO:0000256" key="1">
    <source>
        <dbReference type="ARBA" id="ARBA00004651"/>
    </source>
</evidence>
<name>A0A5A7MYK3_9PROT</name>
<dbReference type="InterPro" id="IPR027417">
    <property type="entry name" value="P-loop_NTPase"/>
</dbReference>
<dbReference type="Pfam" id="PF00664">
    <property type="entry name" value="ABC_membrane"/>
    <property type="match status" value="1"/>
</dbReference>
<feature type="transmembrane region" description="Helical" evidence="8">
    <location>
        <begin position="158"/>
        <end position="183"/>
    </location>
</feature>
<feature type="transmembrane region" description="Helical" evidence="8">
    <location>
        <begin position="46"/>
        <end position="67"/>
    </location>
</feature>
<evidence type="ECO:0000256" key="7">
    <source>
        <dbReference type="ARBA" id="ARBA00023136"/>
    </source>
</evidence>
<dbReference type="Proteomes" id="UP000325187">
    <property type="component" value="Unassembled WGS sequence"/>
</dbReference>
<feature type="domain" description="ABC transporter" evidence="9">
    <location>
        <begin position="366"/>
        <end position="600"/>
    </location>
</feature>
<feature type="transmembrane region" description="Helical" evidence="8">
    <location>
        <begin position="275"/>
        <end position="296"/>
    </location>
</feature>
<gene>
    <name evidence="11" type="ORF">JCM17845_11480</name>
</gene>
<dbReference type="GO" id="GO:0005524">
    <property type="term" value="F:ATP binding"/>
    <property type="evidence" value="ECO:0007669"/>
    <property type="project" value="UniProtKB-KW"/>
</dbReference>
<evidence type="ECO:0000259" key="9">
    <source>
        <dbReference type="PROSITE" id="PS50893"/>
    </source>
</evidence>
<keyword evidence="5" id="KW-0067">ATP-binding</keyword>
<dbReference type="GO" id="GO:0005886">
    <property type="term" value="C:plasma membrane"/>
    <property type="evidence" value="ECO:0007669"/>
    <property type="project" value="UniProtKB-SubCell"/>
</dbReference>
<protein>
    <submittedName>
        <fullName evidence="11">Metal ABC transporter permease</fullName>
    </submittedName>
</protein>
<dbReference type="GO" id="GO:0016887">
    <property type="term" value="F:ATP hydrolysis activity"/>
    <property type="evidence" value="ECO:0007669"/>
    <property type="project" value="InterPro"/>
</dbReference>
<dbReference type="SMART" id="SM00382">
    <property type="entry name" value="AAA"/>
    <property type="match status" value="1"/>
</dbReference>
<evidence type="ECO:0000256" key="5">
    <source>
        <dbReference type="ARBA" id="ARBA00022840"/>
    </source>
</evidence>
<comment type="caution">
    <text evidence="11">The sequence shown here is derived from an EMBL/GenBank/DDBJ whole genome shotgun (WGS) entry which is preliminary data.</text>
</comment>
<accession>A0A5A7MYK3</accession>
<keyword evidence="12" id="KW-1185">Reference proteome</keyword>
<sequence length="606" mass="67134">MKGQLMPKGLKHDPLQNSPSAGHWPVIKRLSPYLWPKGRPDLRWRIALSLLLLVGAKVVTVYTPFFYKAAIDGLSNPAQQAVALPLLLLVAYGVARFGSVALAQIRDAIFAKASQHALRSVALETFWHLHALSLRFHLERQTGGLSRAIERGTRAIDFLLRFMTFNIVPTILELLFVAGVFYVHFGWQFAVVLLISVAAYIGFSVMITEWRTRFRRTMNAEDSKANSRAVDSLLNFETVKYFGNEAHEAARYDKALARYQDAAVKSQSSLSALNAGQALIINAALASVMVMTAQGFLADRLTLGDVVLANALLIQLFVPLNLLGFVYREIKQSLIDMEYLFGLLDADREVADKPDAKALVVGGARLSFQNVCFGYDARRQVLHDISFEVPAGKTVAIVGPSGAGKSTLSRILYRFYDIESGHVQIDGQDIRDVTQASLRAAIGIVPQDTVLFNDSIAYNIRYGRPDAREDEVYEAAKLSRIDDFIARLPDGYDTRVGERGLKLSGGEKQRVAIARTILKDPPILLLDEATSALDTRTEREIQDAIERVARNRTTLVIAHRLSTVVNADEILVLDEGKIIERGRHETLLQAGGAYAAMWQRQQESAG</sequence>
<dbReference type="Pfam" id="PF00005">
    <property type="entry name" value="ABC_tran"/>
    <property type="match status" value="1"/>
</dbReference>
<reference evidence="11 12" key="1">
    <citation type="submission" date="2019-09" db="EMBL/GenBank/DDBJ databases">
        <title>NBRP : Genome information of microbial organism related human and environment.</title>
        <authorList>
            <person name="Hattori M."/>
            <person name="Oshima K."/>
            <person name="Inaba H."/>
            <person name="Suda W."/>
            <person name="Sakamoto M."/>
            <person name="Iino T."/>
            <person name="Kitahara M."/>
            <person name="Oshida Y."/>
            <person name="Iida T."/>
            <person name="Kudo T."/>
            <person name="Itoh T."/>
            <person name="Ohkuma M."/>
        </authorList>
    </citation>
    <scope>NUCLEOTIDE SEQUENCE [LARGE SCALE GENOMIC DNA]</scope>
    <source>
        <strain evidence="11 12">Mie-1</strain>
    </source>
</reference>
<evidence type="ECO:0000256" key="3">
    <source>
        <dbReference type="ARBA" id="ARBA00022692"/>
    </source>
</evidence>
<dbReference type="AlphaFoldDB" id="A0A5A7MYK3"/>
<feature type="transmembrane region" description="Helical" evidence="8">
    <location>
        <begin position="82"/>
        <end position="103"/>
    </location>
</feature>
<evidence type="ECO:0000256" key="4">
    <source>
        <dbReference type="ARBA" id="ARBA00022741"/>
    </source>
</evidence>
<feature type="transmembrane region" description="Helical" evidence="8">
    <location>
        <begin position="308"/>
        <end position="327"/>
    </location>
</feature>
<evidence type="ECO:0000256" key="8">
    <source>
        <dbReference type="SAM" id="Phobius"/>
    </source>
</evidence>
<dbReference type="SUPFAM" id="SSF52540">
    <property type="entry name" value="P-loop containing nucleoside triphosphate hydrolases"/>
    <property type="match status" value="1"/>
</dbReference>
<dbReference type="GO" id="GO:0140359">
    <property type="term" value="F:ABC-type transporter activity"/>
    <property type="evidence" value="ECO:0007669"/>
    <property type="project" value="InterPro"/>
</dbReference>
<feature type="transmembrane region" description="Helical" evidence="8">
    <location>
        <begin position="189"/>
        <end position="208"/>
    </location>
</feature>
<dbReference type="InterPro" id="IPR003439">
    <property type="entry name" value="ABC_transporter-like_ATP-bd"/>
</dbReference>
<evidence type="ECO:0000256" key="6">
    <source>
        <dbReference type="ARBA" id="ARBA00022989"/>
    </source>
</evidence>
<proteinExistence type="predicted"/>
<dbReference type="GO" id="GO:0006879">
    <property type="term" value="P:intracellular iron ion homeostasis"/>
    <property type="evidence" value="ECO:0007669"/>
    <property type="project" value="TreeGrafter"/>
</dbReference>
<evidence type="ECO:0000313" key="11">
    <source>
        <dbReference type="EMBL" id="GER00525.1"/>
    </source>
</evidence>
<evidence type="ECO:0000259" key="10">
    <source>
        <dbReference type="PROSITE" id="PS50929"/>
    </source>
</evidence>
<keyword evidence="7 8" id="KW-0472">Membrane</keyword>
<dbReference type="InterPro" id="IPR003593">
    <property type="entry name" value="AAA+_ATPase"/>
</dbReference>
<comment type="subcellular location">
    <subcellularLocation>
        <location evidence="1">Cell membrane</location>
        <topology evidence="1">Multi-pass membrane protein</topology>
    </subcellularLocation>
</comment>
<dbReference type="InterPro" id="IPR036640">
    <property type="entry name" value="ABC1_TM_sf"/>
</dbReference>
<dbReference type="CDD" id="cd18582">
    <property type="entry name" value="ABC_6TM_ATM1_ABCB7"/>
    <property type="match status" value="1"/>
</dbReference>
<dbReference type="PROSITE" id="PS50893">
    <property type="entry name" value="ABC_TRANSPORTER_2"/>
    <property type="match status" value="1"/>
</dbReference>
<keyword evidence="4" id="KW-0547">Nucleotide-binding</keyword>
<dbReference type="InterPro" id="IPR039421">
    <property type="entry name" value="Type_1_exporter"/>
</dbReference>
<evidence type="ECO:0000313" key="12">
    <source>
        <dbReference type="Proteomes" id="UP000325187"/>
    </source>
</evidence>
<evidence type="ECO:0000256" key="2">
    <source>
        <dbReference type="ARBA" id="ARBA00022448"/>
    </source>
</evidence>
<dbReference type="EMBL" id="BKCM01000004">
    <property type="protein sequence ID" value="GER00525.1"/>
    <property type="molecule type" value="Genomic_DNA"/>
</dbReference>
<keyword evidence="2" id="KW-0813">Transport</keyword>
<dbReference type="Gene3D" id="3.40.50.300">
    <property type="entry name" value="P-loop containing nucleotide triphosphate hydrolases"/>
    <property type="match status" value="1"/>
</dbReference>
<dbReference type="PROSITE" id="PS50929">
    <property type="entry name" value="ABC_TM1F"/>
    <property type="match status" value="1"/>
</dbReference>
<dbReference type="SUPFAM" id="SSF90123">
    <property type="entry name" value="ABC transporter transmembrane region"/>
    <property type="match status" value="1"/>
</dbReference>
<dbReference type="InterPro" id="IPR011527">
    <property type="entry name" value="ABC1_TM_dom"/>
</dbReference>
<dbReference type="InterPro" id="IPR017871">
    <property type="entry name" value="ABC_transporter-like_CS"/>
</dbReference>
<dbReference type="PANTHER" id="PTHR24221:SF402">
    <property type="entry name" value="IRON-SULFUR CLUSTERS TRANSPORTER ABCB7, MITOCHONDRIAL"/>
    <property type="match status" value="1"/>
</dbReference>
<dbReference type="FunFam" id="3.40.50.300:FF:000186">
    <property type="entry name" value="ATP-binding cassette sub-family B member 7, mitochondrial"/>
    <property type="match status" value="1"/>
</dbReference>
<dbReference type="PANTHER" id="PTHR24221">
    <property type="entry name" value="ATP-BINDING CASSETTE SUB-FAMILY B"/>
    <property type="match status" value="1"/>
</dbReference>